<sequence>MASCKRQFFESFEKALDQKGLGKDNKIILMCRSGSRSAKAARVLHIAGYEYVYSVIVGFEGDKEKIGPNKGQRIVNGWKSSNLPWSYTLPSKKLAWDIN</sequence>
<accession>A0A1T2KS37</accession>
<organism evidence="2 3">
    <name type="scientific">Solemya velesiana gill symbiont</name>
    <dbReference type="NCBI Taxonomy" id="1918948"/>
    <lineage>
        <taxon>Bacteria</taxon>
        <taxon>Pseudomonadati</taxon>
        <taxon>Pseudomonadota</taxon>
        <taxon>Gammaproteobacteria</taxon>
        <taxon>sulfur-oxidizing symbionts</taxon>
    </lineage>
</organism>
<feature type="domain" description="Rhodanese" evidence="1">
    <location>
        <begin position="10"/>
        <end position="71"/>
    </location>
</feature>
<dbReference type="RefSeq" id="WP_078488051.1">
    <property type="nucleotide sequence ID" value="NZ_MPRJ01000085.1"/>
</dbReference>
<comment type="caution">
    <text evidence="2">The sequence shown here is derived from an EMBL/GenBank/DDBJ whole genome shotgun (WGS) entry which is preliminary data.</text>
</comment>
<dbReference type="InterPro" id="IPR001763">
    <property type="entry name" value="Rhodanese-like_dom"/>
</dbReference>
<dbReference type="Pfam" id="PF00581">
    <property type="entry name" value="Rhodanese"/>
    <property type="match status" value="1"/>
</dbReference>
<dbReference type="InterPro" id="IPR036873">
    <property type="entry name" value="Rhodanese-like_dom_sf"/>
</dbReference>
<proteinExistence type="predicted"/>
<reference evidence="2 3" key="1">
    <citation type="submission" date="2016-11" db="EMBL/GenBank/DDBJ databases">
        <title>Mixed transmission modes and dynamic genome evolution in an obligate animal-bacterial symbiosis.</title>
        <authorList>
            <person name="Russell S.L."/>
            <person name="Corbett-Detig R.B."/>
            <person name="Cavanaugh C.M."/>
        </authorList>
    </citation>
    <scope>NUCLEOTIDE SEQUENCE [LARGE SCALE GENOMIC DNA]</scope>
    <source>
        <strain evidence="2">Se-Cadez</strain>
    </source>
</reference>
<dbReference type="AlphaFoldDB" id="A0A1T2KS37"/>
<dbReference type="Proteomes" id="UP000190896">
    <property type="component" value="Unassembled WGS sequence"/>
</dbReference>
<dbReference type="OrthoDB" id="9789585at2"/>
<dbReference type="EMBL" id="MPRJ01000085">
    <property type="protein sequence ID" value="OOZ35667.1"/>
    <property type="molecule type" value="Genomic_DNA"/>
</dbReference>
<dbReference type="PROSITE" id="PS50206">
    <property type="entry name" value="RHODANESE_3"/>
    <property type="match status" value="1"/>
</dbReference>
<dbReference type="SUPFAM" id="SSF52821">
    <property type="entry name" value="Rhodanese/Cell cycle control phosphatase"/>
    <property type="match status" value="1"/>
</dbReference>
<gene>
    <name evidence="2" type="ORF">BOW51_10970</name>
</gene>
<evidence type="ECO:0000313" key="2">
    <source>
        <dbReference type="EMBL" id="OOZ35667.1"/>
    </source>
</evidence>
<protein>
    <recommendedName>
        <fullName evidence="1">Rhodanese domain-containing protein</fullName>
    </recommendedName>
</protein>
<evidence type="ECO:0000259" key="1">
    <source>
        <dbReference type="PROSITE" id="PS50206"/>
    </source>
</evidence>
<dbReference type="Gene3D" id="3.40.250.10">
    <property type="entry name" value="Rhodanese-like domain"/>
    <property type="match status" value="1"/>
</dbReference>
<evidence type="ECO:0000313" key="3">
    <source>
        <dbReference type="Proteomes" id="UP000190896"/>
    </source>
</evidence>
<name>A0A1T2KS37_9GAMM</name>
<keyword evidence="3" id="KW-1185">Reference proteome</keyword>